<dbReference type="SUPFAM" id="SSF51206">
    <property type="entry name" value="cAMP-binding domain-like"/>
    <property type="match status" value="1"/>
</dbReference>
<evidence type="ECO:0000313" key="5">
    <source>
        <dbReference type="Proteomes" id="UP000184533"/>
    </source>
</evidence>
<dbReference type="InterPro" id="IPR000595">
    <property type="entry name" value="cNMP-bd_dom"/>
</dbReference>
<organism evidence="2 4">
    <name type="scientific">Devosia limi DSM 17137</name>
    <dbReference type="NCBI Taxonomy" id="1121477"/>
    <lineage>
        <taxon>Bacteria</taxon>
        <taxon>Pseudomonadati</taxon>
        <taxon>Pseudomonadota</taxon>
        <taxon>Alphaproteobacteria</taxon>
        <taxon>Hyphomicrobiales</taxon>
        <taxon>Devosiaceae</taxon>
        <taxon>Devosia</taxon>
    </lineage>
</organism>
<dbReference type="GO" id="GO:0005829">
    <property type="term" value="C:cytosol"/>
    <property type="evidence" value="ECO:0007669"/>
    <property type="project" value="TreeGrafter"/>
</dbReference>
<gene>
    <name evidence="3" type="ORF">SAMN02745223_01953</name>
    <name evidence="2" type="ORF">VW29_21165</name>
</gene>
<dbReference type="PROSITE" id="PS50042">
    <property type="entry name" value="CNMP_BINDING_3"/>
    <property type="match status" value="1"/>
</dbReference>
<dbReference type="RefSeq" id="WP_046137258.1">
    <property type="nucleotide sequence ID" value="NZ_FQVC01000005.1"/>
</dbReference>
<evidence type="ECO:0000313" key="2">
    <source>
        <dbReference type="EMBL" id="KKB76251.1"/>
    </source>
</evidence>
<evidence type="ECO:0000259" key="1">
    <source>
        <dbReference type="PROSITE" id="PS50042"/>
    </source>
</evidence>
<proteinExistence type="predicted"/>
<dbReference type="Gene3D" id="2.60.120.10">
    <property type="entry name" value="Jelly Rolls"/>
    <property type="match status" value="1"/>
</dbReference>
<dbReference type="STRING" id="1121477.SAMN02745223_01953"/>
<dbReference type="Proteomes" id="UP000033608">
    <property type="component" value="Unassembled WGS sequence"/>
</dbReference>
<dbReference type="CDD" id="cd00038">
    <property type="entry name" value="CAP_ED"/>
    <property type="match status" value="1"/>
</dbReference>
<dbReference type="PANTHER" id="PTHR24567:SF74">
    <property type="entry name" value="HTH-TYPE TRANSCRIPTIONAL REGULATOR ARCR"/>
    <property type="match status" value="1"/>
</dbReference>
<reference evidence="3 5" key="2">
    <citation type="submission" date="2016-11" db="EMBL/GenBank/DDBJ databases">
        <authorList>
            <person name="Jaros S."/>
            <person name="Januszkiewicz K."/>
            <person name="Wedrychowicz H."/>
        </authorList>
    </citation>
    <scope>NUCLEOTIDE SEQUENCE [LARGE SCALE GENOMIC DNA]</scope>
    <source>
        <strain evidence="3 5">DSM 17137</strain>
    </source>
</reference>
<dbReference type="AlphaFoldDB" id="A0A0F5L1F8"/>
<reference evidence="2 4" key="1">
    <citation type="submission" date="2015-03" db="EMBL/GenBank/DDBJ databases">
        <authorList>
            <person name="Hassan Y.I."/>
            <person name="Lepp D."/>
            <person name="Zhou T."/>
        </authorList>
    </citation>
    <scope>NUCLEOTIDE SEQUENCE [LARGE SCALE GENOMIC DNA]</scope>
    <source>
        <strain evidence="2 4">DSM 17137</strain>
    </source>
</reference>
<name>A0A0F5L1F8_9HYPH</name>
<dbReference type="PATRIC" id="fig|1121477.3.peg.1021"/>
<feature type="domain" description="Cyclic nucleotide-binding" evidence="1">
    <location>
        <begin position="15"/>
        <end position="135"/>
    </location>
</feature>
<dbReference type="InterPro" id="IPR050397">
    <property type="entry name" value="Env_Response_Regulators"/>
</dbReference>
<evidence type="ECO:0000313" key="3">
    <source>
        <dbReference type="EMBL" id="SHF17653.1"/>
    </source>
</evidence>
<keyword evidence="4" id="KW-1185">Reference proteome</keyword>
<dbReference type="GO" id="GO:0003700">
    <property type="term" value="F:DNA-binding transcription factor activity"/>
    <property type="evidence" value="ECO:0007669"/>
    <property type="project" value="TreeGrafter"/>
</dbReference>
<protein>
    <submittedName>
        <fullName evidence="3">Cyclic nucleotide-binding domain-containing protein</fullName>
    </submittedName>
</protein>
<sequence length="153" mass="16505">MRLDDAAAVLAQADFFEICDDEQRRLLAFASDRRRHAPDAVIYKAGDIPDGAHVLITGTLKAKPEGQGAGTKPYAISEPGSVVSTMALILAKPRPVTITAVIDCETLFVPRAAFLKLIEQSPELAQRAVARIQHDLGAYLGALEPIGARMKRD</sequence>
<accession>A0A0F5L1F8</accession>
<dbReference type="EMBL" id="FQVC01000005">
    <property type="protein sequence ID" value="SHF17653.1"/>
    <property type="molecule type" value="Genomic_DNA"/>
</dbReference>
<dbReference type="InterPro" id="IPR018490">
    <property type="entry name" value="cNMP-bd_dom_sf"/>
</dbReference>
<dbReference type="OrthoDB" id="9807547at2"/>
<dbReference type="Proteomes" id="UP000184533">
    <property type="component" value="Unassembled WGS sequence"/>
</dbReference>
<dbReference type="Pfam" id="PF00027">
    <property type="entry name" value="cNMP_binding"/>
    <property type="match status" value="1"/>
</dbReference>
<dbReference type="InterPro" id="IPR014710">
    <property type="entry name" value="RmlC-like_jellyroll"/>
</dbReference>
<evidence type="ECO:0000313" key="4">
    <source>
        <dbReference type="Proteomes" id="UP000033608"/>
    </source>
</evidence>
<dbReference type="EMBL" id="LAJF01000156">
    <property type="protein sequence ID" value="KKB76251.1"/>
    <property type="molecule type" value="Genomic_DNA"/>
</dbReference>
<dbReference type="SMART" id="SM00100">
    <property type="entry name" value="cNMP"/>
    <property type="match status" value="1"/>
</dbReference>
<dbReference type="PANTHER" id="PTHR24567">
    <property type="entry name" value="CRP FAMILY TRANSCRIPTIONAL REGULATORY PROTEIN"/>
    <property type="match status" value="1"/>
</dbReference>